<dbReference type="GO" id="GO:0035438">
    <property type="term" value="F:cyclic-di-GMP binding"/>
    <property type="evidence" value="ECO:0007669"/>
    <property type="project" value="InterPro"/>
</dbReference>
<evidence type="ECO:0000259" key="1">
    <source>
        <dbReference type="Pfam" id="PF07238"/>
    </source>
</evidence>
<dbReference type="InterPro" id="IPR009875">
    <property type="entry name" value="PilZ_domain"/>
</dbReference>
<dbReference type="Proteomes" id="UP000019276">
    <property type="component" value="Unassembled WGS sequence"/>
</dbReference>
<keyword evidence="3" id="KW-1185">Reference proteome</keyword>
<organism evidence="2 3">
    <name type="scientific">Catenovulum agarivorans DS-2</name>
    <dbReference type="NCBI Taxonomy" id="1328313"/>
    <lineage>
        <taxon>Bacteria</taxon>
        <taxon>Pseudomonadati</taxon>
        <taxon>Pseudomonadota</taxon>
        <taxon>Gammaproteobacteria</taxon>
        <taxon>Alteromonadales</taxon>
        <taxon>Alteromonadaceae</taxon>
        <taxon>Catenovulum</taxon>
    </lineage>
</organism>
<dbReference type="Gene3D" id="2.40.10.220">
    <property type="entry name" value="predicted glycosyltransferase like domains"/>
    <property type="match status" value="1"/>
</dbReference>
<accession>W7QPA7</accession>
<dbReference type="STRING" id="1328313.DS2_11318"/>
<proteinExistence type="predicted"/>
<evidence type="ECO:0000313" key="2">
    <source>
        <dbReference type="EMBL" id="EWH09718.1"/>
    </source>
</evidence>
<feature type="domain" description="PilZ" evidence="1">
    <location>
        <begin position="12"/>
        <end position="94"/>
    </location>
</feature>
<dbReference type="OrthoDB" id="5296245at2"/>
<comment type="caution">
    <text evidence="2">The sequence shown here is derived from an EMBL/GenBank/DDBJ whole genome shotgun (WGS) entry which is preliminary data.</text>
</comment>
<sequence>MEELVLEFNNVHALYKCYMSFIKEGGLFVVTNRKYEMGHSLALNVLLPNAIEPIVVTGRVCWITPPASHSSAPQGVGVAFIDDKHQLKDRIETILGPMLNSSETTYTL</sequence>
<gene>
    <name evidence="2" type="ORF">DS2_11318</name>
</gene>
<evidence type="ECO:0000313" key="3">
    <source>
        <dbReference type="Proteomes" id="UP000019276"/>
    </source>
</evidence>
<dbReference type="EMBL" id="ARZY01000020">
    <property type="protein sequence ID" value="EWH09718.1"/>
    <property type="molecule type" value="Genomic_DNA"/>
</dbReference>
<protein>
    <submittedName>
        <fullName evidence="2">Type 4 fimbrial biogenesis protein PILZ</fullName>
    </submittedName>
</protein>
<dbReference type="RefSeq" id="WP_035014895.1">
    <property type="nucleotide sequence ID" value="NZ_ARZY01000020.1"/>
</dbReference>
<dbReference type="eggNOG" id="COG3215">
    <property type="taxonomic scope" value="Bacteria"/>
</dbReference>
<dbReference type="AlphaFoldDB" id="W7QPA7"/>
<name>W7QPA7_9ALTE</name>
<reference evidence="2 3" key="1">
    <citation type="journal article" date="2014" name="Genome Announc.">
        <title>Draft Genome Sequence of the Agar-Degrading Bacterium Catenovulum sp. Strain DS-2, Isolated from Intestines of Haliotis diversicolor.</title>
        <authorList>
            <person name="Shan D."/>
            <person name="Li X."/>
            <person name="Gu Z."/>
            <person name="Wei G."/>
            <person name="Gao Z."/>
            <person name="Shao Z."/>
        </authorList>
    </citation>
    <scope>NUCLEOTIDE SEQUENCE [LARGE SCALE GENOMIC DNA]</scope>
    <source>
        <strain evidence="2 3">DS-2</strain>
    </source>
</reference>
<dbReference type="Pfam" id="PF07238">
    <property type="entry name" value="PilZ"/>
    <property type="match status" value="1"/>
</dbReference>